<dbReference type="AlphaFoldDB" id="A0A9D1SWK3"/>
<protein>
    <submittedName>
        <fullName evidence="1">DUF4120 family protein</fullName>
    </submittedName>
</protein>
<evidence type="ECO:0000313" key="2">
    <source>
        <dbReference type="Proteomes" id="UP000886891"/>
    </source>
</evidence>
<evidence type="ECO:0000313" key="1">
    <source>
        <dbReference type="EMBL" id="HIU99707.1"/>
    </source>
</evidence>
<reference evidence="1" key="1">
    <citation type="submission" date="2020-10" db="EMBL/GenBank/DDBJ databases">
        <authorList>
            <person name="Gilroy R."/>
        </authorList>
    </citation>
    <scope>NUCLEOTIDE SEQUENCE</scope>
    <source>
        <strain evidence="1">23406</strain>
    </source>
</reference>
<name>A0A9D1SWK3_9FIRM</name>
<gene>
    <name evidence="1" type="ORF">IAB14_01170</name>
</gene>
<accession>A0A9D1SWK3</accession>
<sequence>MQFNRYFFLRLLYRTYTDKLISKLLLGRNSIPNKIGFYDLTTGRKGSVNLNAVFIELITESTCHLLILYGKSFGYIIRIADNKSIVDCFGRCEPLYRNNARICRINIVADHAGISFYFNFISTDGRIGISKSALCFGIRKKLYNPLIIRYSDGIATCRLYTVPNKIVVGFPV</sequence>
<reference evidence="1" key="2">
    <citation type="journal article" date="2021" name="PeerJ">
        <title>Extensive microbial diversity within the chicken gut microbiome revealed by metagenomics and culture.</title>
        <authorList>
            <person name="Gilroy R."/>
            <person name="Ravi A."/>
            <person name="Getino M."/>
            <person name="Pursley I."/>
            <person name="Horton D.L."/>
            <person name="Alikhan N.F."/>
            <person name="Baker D."/>
            <person name="Gharbi K."/>
            <person name="Hall N."/>
            <person name="Watson M."/>
            <person name="Adriaenssens E.M."/>
            <person name="Foster-Nyarko E."/>
            <person name="Jarju S."/>
            <person name="Secka A."/>
            <person name="Antonio M."/>
            <person name="Oren A."/>
            <person name="Chaudhuri R.R."/>
            <person name="La Ragione R."/>
            <person name="Hildebrand F."/>
            <person name="Pallen M.J."/>
        </authorList>
    </citation>
    <scope>NUCLEOTIDE SEQUENCE</scope>
    <source>
        <strain evidence="1">23406</strain>
    </source>
</reference>
<comment type="caution">
    <text evidence="1">The sequence shown here is derived from an EMBL/GenBank/DDBJ whole genome shotgun (WGS) entry which is preliminary data.</text>
</comment>
<dbReference type="EMBL" id="DVOH01000012">
    <property type="protein sequence ID" value="HIU99707.1"/>
    <property type="molecule type" value="Genomic_DNA"/>
</dbReference>
<organism evidence="1 2">
    <name type="scientific">Candidatus Stercoripulliclostridium merdipullorum</name>
    <dbReference type="NCBI Taxonomy" id="2840952"/>
    <lineage>
        <taxon>Bacteria</taxon>
        <taxon>Bacillati</taxon>
        <taxon>Bacillota</taxon>
        <taxon>Clostridia</taxon>
        <taxon>Eubacteriales</taxon>
        <taxon>Candidatus Stercoripulliclostridium</taxon>
    </lineage>
</organism>
<dbReference type="Proteomes" id="UP000886891">
    <property type="component" value="Unassembled WGS sequence"/>
</dbReference>
<proteinExistence type="predicted"/>